<evidence type="ECO:0000256" key="1">
    <source>
        <dbReference type="ARBA" id="ARBA00007169"/>
    </source>
</evidence>
<dbReference type="InterPro" id="IPR012223">
    <property type="entry name" value="TEII"/>
</dbReference>
<accession>A0A1I0IIG1</accession>
<dbReference type="PANTHER" id="PTHR11487">
    <property type="entry name" value="THIOESTERASE"/>
    <property type="match status" value="1"/>
</dbReference>
<dbReference type="AlphaFoldDB" id="A0A1I0IIG1"/>
<dbReference type="SUPFAM" id="SSF53474">
    <property type="entry name" value="alpha/beta-Hydrolases"/>
    <property type="match status" value="1"/>
</dbReference>
<evidence type="ECO:0000259" key="2">
    <source>
        <dbReference type="Pfam" id="PF00975"/>
    </source>
</evidence>
<comment type="similarity">
    <text evidence="1">Belongs to the thioesterase family.</text>
</comment>
<reference evidence="4" key="1">
    <citation type="submission" date="2016-10" db="EMBL/GenBank/DDBJ databases">
        <authorList>
            <person name="Varghese N."/>
            <person name="Submissions S."/>
        </authorList>
    </citation>
    <scope>NUCLEOTIDE SEQUENCE [LARGE SCALE GENOMIC DNA]</scope>
    <source>
        <strain evidence="4">DSM 15310</strain>
    </source>
</reference>
<protein>
    <submittedName>
        <fullName evidence="3">Surfactin synthase thioesterase subunit</fullName>
    </submittedName>
</protein>
<dbReference type="InterPro" id="IPR029058">
    <property type="entry name" value="AB_hydrolase_fold"/>
</dbReference>
<dbReference type="Gene3D" id="3.40.50.1820">
    <property type="entry name" value="alpha/beta hydrolase"/>
    <property type="match status" value="1"/>
</dbReference>
<dbReference type="InterPro" id="IPR001031">
    <property type="entry name" value="Thioesterase"/>
</dbReference>
<organism evidence="3 4">
    <name type="scientific">Hymenobacter actinosclerus</name>
    <dbReference type="NCBI Taxonomy" id="82805"/>
    <lineage>
        <taxon>Bacteria</taxon>
        <taxon>Pseudomonadati</taxon>
        <taxon>Bacteroidota</taxon>
        <taxon>Cytophagia</taxon>
        <taxon>Cytophagales</taxon>
        <taxon>Hymenobacteraceae</taxon>
        <taxon>Hymenobacter</taxon>
    </lineage>
</organism>
<gene>
    <name evidence="3" type="ORF">SAMN04487998_3318</name>
</gene>
<evidence type="ECO:0000313" key="4">
    <source>
        <dbReference type="Proteomes" id="UP000198697"/>
    </source>
</evidence>
<proteinExistence type="inferred from homology"/>
<name>A0A1I0IIG1_9BACT</name>
<sequence>MFLMKKIQLFSIPYAGGGRYSYQGIKRFMPANIEHVALELPGRGQRVTEDLLVDLDRMVDDLAQQLQVQRNGAPFVLYGHSMGGVLGHQLLRHLARVGAELPMHFLISGCAAPCQERYQKNRHRLSDGLLTQELMKLGGLPPEVLASEELMSFCLPIIRADIQALELHAYRPATPYSVPLTIVSGTAEGLAESDLDEWSRETMEPIGKLRLPGNHFFIEQQFHVLAGLIQQVVTAAQPALS</sequence>
<keyword evidence="4" id="KW-1185">Reference proteome</keyword>
<dbReference type="EMBL" id="FOHS01000005">
    <property type="protein sequence ID" value="SET96807.1"/>
    <property type="molecule type" value="Genomic_DNA"/>
</dbReference>
<dbReference type="GO" id="GO:0008610">
    <property type="term" value="P:lipid biosynthetic process"/>
    <property type="evidence" value="ECO:0007669"/>
    <property type="project" value="TreeGrafter"/>
</dbReference>
<dbReference type="PANTHER" id="PTHR11487:SF0">
    <property type="entry name" value="S-ACYL FATTY ACID SYNTHASE THIOESTERASE, MEDIUM CHAIN"/>
    <property type="match status" value="1"/>
</dbReference>
<dbReference type="OrthoDB" id="2213423at2"/>
<feature type="domain" description="Thioesterase" evidence="2">
    <location>
        <begin position="8"/>
        <end position="227"/>
    </location>
</feature>
<dbReference type="STRING" id="82805.SAMN04487998_3318"/>
<dbReference type="Pfam" id="PF00975">
    <property type="entry name" value="Thioesterase"/>
    <property type="match status" value="1"/>
</dbReference>
<dbReference type="Proteomes" id="UP000198697">
    <property type="component" value="Unassembled WGS sequence"/>
</dbReference>
<evidence type="ECO:0000313" key="3">
    <source>
        <dbReference type="EMBL" id="SET96807.1"/>
    </source>
</evidence>